<dbReference type="EMBL" id="MU003509">
    <property type="protein sequence ID" value="KAF2469944.1"/>
    <property type="molecule type" value="Genomic_DNA"/>
</dbReference>
<organism evidence="1 2">
    <name type="scientific">Lindgomyces ingoldianus</name>
    <dbReference type="NCBI Taxonomy" id="673940"/>
    <lineage>
        <taxon>Eukaryota</taxon>
        <taxon>Fungi</taxon>
        <taxon>Dikarya</taxon>
        <taxon>Ascomycota</taxon>
        <taxon>Pezizomycotina</taxon>
        <taxon>Dothideomycetes</taxon>
        <taxon>Pleosporomycetidae</taxon>
        <taxon>Pleosporales</taxon>
        <taxon>Lindgomycetaceae</taxon>
        <taxon>Lindgomyces</taxon>
    </lineage>
</organism>
<name>A0ACB6QSG3_9PLEO</name>
<keyword evidence="2" id="KW-1185">Reference proteome</keyword>
<proteinExistence type="predicted"/>
<protein>
    <submittedName>
        <fullName evidence="1">Uncharacterized protein</fullName>
    </submittedName>
</protein>
<dbReference type="Proteomes" id="UP000799755">
    <property type="component" value="Unassembled WGS sequence"/>
</dbReference>
<sequence length="174" mass="19283">MRTAALQTRWAGRGPACGQAENQNMSESQRVSERFLPSGLIPASLPGCGLKEEATAKPVCIPYFRLFLHHSILRCTSSSPLSVNLVFTQPIRIDHLTQHFTDKRGTTYPGKNRRSKICQLLSELTYPRFTGTFVDDGMKYIGKQLPVPTTMPSHRSDRGGRIGSPNINNPKAIS</sequence>
<comment type="caution">
    <text evidence="1">The sequence shown here is derived from an EMBL/GenBank/DDBJ whole genome shotgun (WGS) entry which is preliminary data.</text>
</comment>
<gene>
    <name evidence="1" type="ORF">BDR25DRAFT_355669</name>
</gene>
<evidence type="ECO:0000313" key="2">
    <source>
        <dbReference type="Proteomes" id="UP000799755"/>
    </source>
</evidence>
<reference evidence="1" key="1">
    <citation type="journal article" date="2020" name="Stud. Mycol.">
        <title>101 Dothideomycetes genomes: a test case for predicting lifestyles and emergence of pathogens.</title>
        <authorList>
            <person name="Haridas S."/>
            <person name="Albert R."/>
            <person name="Binder M."/>
            <person name="Bloem J."/>
            <person name="Labutti K."/>
            <person name="Salamov A."/>
            <person name="Andreopoulos B."/>
            <person name="Baker S."/>
            <person name="Barry K."/>
            <person name="Bills G."/>
            <person name="Bluhm B."/>
            <person name="Cannon C."/>
            <person name="Castanera R."/>
            <person name="Culley D."/>
            <person name="Daum C."/>
            <person name="Ezra D."/>
            <person name="Gonzalez J."/>
            <person name="Henrissat B."/>
            <person name="Kuo A."/>
            <person name="Liang C."/>
            <person name="Lipzen A."/>
            <person name="Lutzoni F."/>
            <person name="Magnuson J."/>
            <person name="Mondo S."/>
            <person name="Nolan M."/>
            <person name="Ohm R."/>
            <person name="Pangilinan J."/>
            <person name="Park H.-J."/>
            <person name="Ramirez L."/>
            <person name="Alfaro M."/>
            <person name="Sun H."/>
            <person name="Tritt A."/>
            <person name="Yoshinaga Y."/>
            <person name="Zwiers L.-H."/>
            <person name="Turgeon B."/>
            <person name="Goodwin S."/>
            <person name="Spatafora J."/>
            <person name="Crous P."/>
            <person name="Grigoriev I."/>
        </authorList>
    </citation>
    <scope>NUCLEOTIDE SEQUENCE</scope>
    <source>
        <strain evidence="1">ATCC 200398</strain>
    </source>
</reference>
<evidence type="ECO:0000313" key="1">
    <source>
        <dbReference type="EMBL" id="KAF2469944.1"/>
    </source>
</evidence>
<accession>A0ACB6QSG3</accession>